<organism evidence="4 5">
    <name type="scientific">Microseira wollei NIES-4236</name>
    <dbReference type="NCBI Taxonomy" id="2530354"/>
    <lineage>
        <taxon>Bacteria</taxon>
        <taxon>Bacillati</taxon>
        <taxon>Cyanobacteriota</taxon>
        <taxon>Cyanophyceae</taxon>
        <taxon>Oscillatoriophycideae</taxon>
        <taxon>Aerosakkonematales</taxon>
        <taxon>Aerosakkonemataceae</taxon>
        <taxon>Microseira</taxon>
    </lineage>
</organism>
<keyword evidence="2" id="KW-0597">Phosphoprotein</keyword>
<dbReference type="AlphaFoldDB" id="A0AAV3XQN4"/>
<reference evidence="4" key="1">
    <citation type="submission" date="2019-10" db="EMBL/GenBank/DDBJ databases">
        <title>Draft genome sequece of Microseira wollei NIES-4236.</title>
        <authorList>
            <person name="Yamaguchi H."/>
            <person name="Suzuki S."/>
            <person name="Kawachi M."/>
        </authorList>
    </citation>
    <scope>NUCLEOTIDE SEQUENCE</scope>
    <source>
        <strain evidence="4">NIES-4236</strain>
    </source>
</reference>
<protein>
    <recommendedName>
        <fullName evidence="3">Carrier domain-containing protein</fullName>
    </recommendedName>
</protein>
<dbReference type="GO" id="GO:0031177">
    <property type="term" value="F:phosphopantetheine binding"/>
    <property type="evidence" value="ECO:0007669"/>
    <property type="project" value="InterPro"/>
</dbReference>
<comment type="caution">
    <text evidence="4">The sequence shown here is derived from an EMBL/GenBank/DDBJ whole genome shotgun (WGS) entry which is preliminary data.</text>
</comment>
<evidence type="ECO:0000256" key="1">
    <source>
        <dbReference type="ARBA" id="ARBA00022450"/>
    </source>
</evidence>
<dbReference type="Pfam" id="PF00550">
    <property type="entry name" value="PP-binding"/>
    <property type="match status" value="1"/>
</dbReference>
<sequence length="104" mass="11447">METKNPQITISAVAGAKYDTGKQQPTAAEIQAWIVSYLAQLLEINPDEVDTAIPFDQYGLDSSAAVGMTGDLEDWMGRKIAPTLLYDYPTIQDLAQHLAEEFKV</sequence>
<proteinExistence type="predicted"/>
<dbReference type="SUPFAM" id="SSF47336">
    <property type="entry name" value="ACP-like"/>
    <property type="match status" value="1"/>
</dbReference>
<evidence type="ECO:0000313" key="4">
    <source>
        <dbReference type="EMBL" id="GET44091.1"/>
    </source>
</evidence>
<dbReference type="PROSITE" id="PS00012">
    <property type="entry name" value="PHOSPHOPANTETHEINE"/>
    <property type="match status" value="1"/>
</dbReference>
<dbReference type="SMART" id="SM00823">
    <property type="entry name" value="PKS_PP"/>
    <property type="match status" value="1"/>
</dbReference>
<dbReference type="InterPro" id="IPR020806">
    <property type="entry name" value="PKS_PP-bd"/>
</dbReference>
<name>A0AAV3XQN4_9CYAN</name>
<dbReference type="PROSITE" id="PS50075">
    <property type="entry name" value="CARRIER"/>
    <property type="match status" value="1"/>
</dbReference>
<evidence type="ECO:0000256" key="2">
    <source>
        <dbReference type="ARBA" id="ARBA00022553"/>
    </source>
</evidence>
<dbReference type="Proteomes" id="UP001050975">
    <property type="component" value="Unassembled WGS sequence"/>
</dbReference>
<keyword evidence="1" id="KW-0596">Phosphopantetheine</keyword>
<accession>A0AAV3XQN4</accession>
<dbReference type="InterPro" id="IPR006162">
    <property type="entry name" value="Ppantetheine_attach_site"/>
</dbReference>
<keyword evidence="5" id="KW-1185">Reference proteome</keyword>
<dbReference type="InterPro" id="IPR009081">
    <property type="entry name" value="PP-bd_ACP"/>
</dbReference>
<evidence type="ECO:0000259" key="3">
    <source>
        <dbReference type="PROSITE" id="PS50075"/>
    </source>
</evidence>
<gene>
    <name evidence="4" type="ORF">MiSe_89170</name>
</gene>
<dbReference type="InterPro" id="IPR036736">
    <property type="entry name" value="ACP-like_sf"/>
</dbReference>
<dbReference type="EMBL" id="BLAY01000290">
    <property type="protein sequence ID" value="GET44091.1"/>
    <property type="molecule type" value="Genomic_DNA"/>
</dbReference>
<dbReference type="SMART" id="SM01294">
    <property type="entry name" value="PKS_PP_betabranch"/>
    <property type="match status" value="1"/>
</dbReference>
<dbReference type="Gene3D" id="1.10.1200.10">
    <property type="entry name" value="ACP-like"/>
    <property type="match status" value="1"/>
</dbReference>
<dbReference type="RefSeq" id="WP_226593584.1">
    <property type="nucleotide sequence ID" value="NZ_BLAY01000290.1"/>
</dbReference>
<evidence type="ECO:0000313" key="5">
    <source>
        <dbReference type="Proteomes" id="UP001050975"/>
    </source>
</evidence>
<feature type="domain" description="Carrier" evidence="3">
    <location>
        <begin position="25"/>
        <end position="102"/>
    </location>
</feature>